<dbReference type="SUPFAM" id="SSF54211">
    <property type="entry name" value="Ribosomal protein S5 domain 2-like"/>
    <property type="match status" value="1"/>
</dbReference>
<dbReference type="InterPro" id="IPR004463">
    <property type="entry name" value="UDP-acyl_GlcNac_deAcase"/>
</dbReference>
<dbReference type="PANTHER" id="PTHR33694:SF1">
    <property type="entry name" value="UDP-3-O-ACYL-N-ACETYLGLUCOSAMINE DEACETYLASE 1, MITOCHONDRIAL-RELATED"/>
    <property type="match status" value="1"/>
</dbReference>
<organism evidence="1 2">
    <name type="scientific">Candidatus Spyradosoma merdigallinarum</name>
    <dbReference type="NCBI Taxonomy" id="2840950"/>
    <lineage>
        <taxon>Bacteria</taxon>
        <taxon>Pseudomonadati</taxon>
        <taxon>Verrucomicrobiota</taxon>
        <taxon>Opitutia</taxon>
        <taxon>Opitutia incertae sedis</taxon>
        <taxon>Candidatus Spyradosoma</taxon>
    </lineage>
</organism>
<evidence type="ECO:0000313" key="1">
    <source>
        <dbReference type="EMBL" id="HIV04417.1"/>
    </source>
</evidence>
<dbReference type="PANTHER" id="PTHR33694">
    <property type="entry name" value="UDP-3-O-ACYL-N-ACETYLGLUCOSAMINE DEACETYLASE 1, MITOCHONDRIAL-RELATED"/>
    <property type="match status" value="1"/>
</dbReference>
<feature type="non-terminal residue" evidence="1">
    <location>
        <position position="98"/>
    </location>
</feature>
<sequence length="98" mass="10948">MKQRTIQKEVSIRGKALHTGKDVMLTLKPAPVDTGIVFCRTDLYGKPKVRPLVDLVLGSEMQRQTTVEQNHIKLHTIEHVNSALNGMGVDNCIVELNE</sequence>
<dbReference type="GO" id="GO:0009245">
    <property type="term" value="P:lipid A biosynthetic process"/>
    <property type="evidence" value="ECO:0007669"/>
    <property type="project" value="InterPro"/>
</dbReference>
<protein>
    <submittedName>
        <fullName evidence="1">UDP-3-O-acyl-N-acetylglucosamine deacetylase</fullName>
    </submittedName>
</protein>
<reference evidence="1" key="2">
    <citation type="journal article" date="2021" name="PeerJ">
        <title>Extensive microbial diversity within the chicken gut microbiome revealed by metagenomics and culture.</title>
        <authorList>
            <person name="Gilroy R."/>
            <person name="Ravi A."/>
            <person name="Getino M."/>
            <person name="Pursley I."/>
            <person name="Horton D.L."/>
            <person name="Alikhan N.F."/>
            <person name="Baker D."/>
            <person name="Gharbi K."/>
            <person name="Hall N."/>
            <person name="Watson M."/>
            <person name="Adriaenssens E.M."/>
            <person name="Foster-Nyarko E."/>
            <person name="Jarju S."/>
            <person name="Secka A."/>
            <person name="Antonio M."/>
            <person name="Oren A."/>
            <person name="Chaudhuri R.R."/>
            <person name="La Ragione R."/>
            <person name="Hildebrand F."/>
            <person name="Pallen M.J."/>
        </authorList>
    </citation>
    <scope>NUCLEOTIDE SEQUENCE</scope>
    <source>
        <strain evidence="1">10669</strain>
    </source>
</reference>
<dbReference type="GO" id="GO:0103117">
    <property type="term" value="F:UDP-3-O-acyl-N-acetylglucosamine deacetylase activity"/>
    <property type="evidence" value="ECO:0007669"/>
    <property type="project" value="InterPro"/>
</dbReference>
<dbReference type="Pfam" id="PF03331">
    <property type="entry name" value="LpxC"/>
    <property type="match status" value="1"/>
</dbReference>
<gene>
    <name evidence="1" type="ORF">IAC75_04615</name>
</gene>
<dbReference type="AlphaFoldDB" id="A0A9D1NKX7"/>
<dbReference type="Proteomes" id="UP000886812">
    <property type="component" value="Unassembled WGS sequence"/>
</dbReference>
<name>A0A9D1NKX7_9BACT</name>
<reference evidence="1" key="1">
    <citation type="submission" date="2020-10" db="EMBL/GenBank/DDBJ databases">
        <authorList>
            <person name="Gilroy R."/>
        </authorList>
    </citation>
    <scope>NUCLEOTIDE SEQUENCE</scope>
    <source>
        <strain evidence="1">10669</strain>
    </source>
</reference>
<dbReference type="Gene3D" id="3.30.230.20">
    <property type="entry name" value="lpxc deacetylase, domain 1"/>
    <property type="match status" value="1"/>
</dbReference>
<comment type="caution">
    <text evidence="1">The sequence shown here is derived from an EMBL/GenBank/DDBJ whole genome shotgun (WGS) entry which is preliminary data.</text>
</comment>
<dbReference type="InterPro" id="IPR020568">
    <property type="entry name" value="Ribosomal_Su5_D2-typ_SF"/>
</dbReference>
<accession>A0A9D1NKX7</accession>
<proteinExistence type="predicted"/>
<dbReference type="GO" id="GO:0016020">
    <property type="term" value="C:membrane"/>
    <property type="evidence" value="ECO:0007669"/>
    <property type="project" value="GOC"/>
</dbReference>
<dbReference type="EMBL" id="DVOG01000123">
    <property type="protein sequence ID" value="HIV04417.1"/>
    <property type="molecule type" value="Genomic_DNA"/>
</dbReference>
<dbReference type="InterPro" id="IPR015870">
    <property type="entry name" value="UDP-acyl_N-AcGlcN_deAcase_N"/>
</dbReference>
<evidence type="ECO:0000313" key="2">
    <source>
        <dbReference type="Proteomes" id="UP000886812"/>
    </source>
</evidence>